<reference evidence="7" key="1">
    <citation type="submission" date="2018-06" db="EMBL/GenBank/DDBJ databases">
        <authorList>
            <person name="Zhirakovskaya E."/>
        </authorList>
    </citation>
    <scope>NUCLEOTIDE SEQUENCE</scope>
</reference>
<dbReference type="GO" id="GO:0016020">
    <property type="term" value="C:membrane"/>
    <property type="evidence" value="ECO:0007669"/>
    <property type="project" value="UniProtKB-SubCell"/>
</dbReference>
<dbReference type="InterPro" id="IPR004752">
    <property type="entry name" value="AmpG_permease/AT-1"/>
</dbReference>
<feature type="transmembrane region" description="Helical" evidence="6">
    <location>
        <begin position="88"/>
        <end position="108"/>
    </location>
</feature>
<accession>A0A3B1DEV2</accession>
<evidence type="ECO:0000256" key="2">
    <source>
        <dbReference type="ARBA" id="ARBA00022448"/>
    </source>
</evidence>
<evidence type="ECO:0000256" key="1">
    <source>
        <dbReference type="ARBA" id="ARBA00004141"/>
    </source>
</evidence>
<dbReference type="AlphaFoldDB" id="A0A3B1DEV2"/>
<proteinExistence type="predicted"/>
<feature type="transmembrane region" description="Helical" evidence="6">
    <location>
        <begin position="129"/>
        <end position="146"/>
    </location>
</feature>
<keyword evidence="5 6" id="KW-0472">Membrane</keyword>
<feature type="transmembrane region" description="Helical" evidence="6">
    <location>
        <begin position="419"/>
        <end position="437"/>
    </location>
</feature>
<name>A0A3B1DEV2_9ZZZZ</name>
<protein>
    <submittedName>
        <fullName evidence="7">AmpG permease</fullName>
    </submittedName>
</protein>
<evidence type="ECO:0000313" key="7">
    <source>
        <dbReference type="EMBL" id="VAX27167.1"/>
    </source>
</evidence>
<dbReference type="SUPFAM" id="SSF103473">
    <property type="entry name" value="MFS general substrate transporter"/>
    <property type="match status" value="2"/>
</dbReference>
<dbReference type="PANTHER" id="PTHR12778:SF10">
    <property type="entry name" value="MAJOR FACILITATOR SUPERFAMILY DOMAIN-CONTAINING PROTEIN 3"/>
    <property type="match status" value="1"/>
</dbReference>
<dbReference type="GO" id="GO:0022857">
    <property type="term" value="F:transmembrane transporter activity"/>
    <property type="evidence" value="ECO:0007669"/>
    <property type="project" value="InterPro"/>
</dbReference>
<feature type="transmembrane region" description="Helical" evidence="6">
    <location>
        <begin position="152"/>
        <end position="172"/>
    </location>
</feature>
<feature type="transmembrane region" description="Helical" evidence="6">
    <location>
        <begin position="226"/>
        <end position="244"/>
    </location>
</feature>
<dbReference type="InterPro" id="IPR011701">
    <property type="entry name" value="MFS"/>
</dbReference>
<evidence type="ECO:0000256" key="5">
    <source>
        <dbReference type="ARBA" id="ARBA00023136"/>
    </source>
</evidence>
<feature type="transmembrane region" description="Helical" evidence="6">
    <location>
        <begin position="278"/>
        <end position="299"/>
    </location>
</feature>
<feature type="transmembrane region" description="Helical" evidence="6">
    <location>
        <begin position="193"/>
        <end position="214"/>
    </location>
</feature>
<feature type="transmembrane region" description="Helical" evidence="6">
    <location>
        <begin position="345"/>
        <end position="363"/>
    </location>
</feature>
<feature type="transmembrane region" description="Helical" evidence="6">
    <location>
        <begin position="65"/>
        <end position="82"/>
    </location>
</feature>
<sequence length="483" mass="53637">MFWIGILYFAEGFPLGIFYDLFPVYFRQQGVALWKIGFMSLLGLAWTLKFLWAPAIDHYRQHRRWMFFVDVLMGFVILVFAMKSGFGPWVWFAIGVFTLLSATNDIAIDGYSIEFLEKGELGLANGLRIGFYRVGMLASGFVLILSDYITWSGAYIVAAMILALLGFICLRAPKEKIVATKKTISLGLEFKKIFHQPKAFGTVLLFFLGTLWLINKATKWSGDFPSFWFVAFAVSGLFFASSVLSRSFSKQPEKADDFSGLMEGPMFGTLMEMLRRPYFAPVILFILIFKLADSSMGFMVKPFWVDAGFTATEIGLVSVNIGLVLSILGGIVGGWFTDRTGIFKALWLLGLFQAISNLGYAYVATVIPTGVENAILPMQTKLMMYGASAIESFTGGLGTAAFLAFLMAIVNKRHSATEYALLSSVFALSRSVAGWAGGFGAQSMGYGPYFLLTFFLAFPAYLLLPWVKKMMDYASKQEGWGQS</sequence>
<keyword evidence="2" id="KW-0813">Transport</keyword>
<dbReference type="PANTHER" id="PTHR12778">
    <property type="entry name" value="SOLUTE CARRIER FAMILY 33 ACETYL-COA TRANSPORTER -RELATED"/>
    <property type="match status" value="1"/>
</dbReference>
<gene>
    <name evidence="7" type="ORF">MNBD_NITROSPIRAE01-2049</name>
</gene>
<dbReference type="EMBL" id="UOGF01000024">
    <property type="protein sequence ID" value="VAX27167.1"/>
    <property type="molecule type" value="Genomic_DNA"/>
</dbReference>
<dbReference type="InterPro" id="IPR036259">
    <property type="entry name" value="MFS_trans_sf"/>
</dbReference>
<feature type="transmembrane region" description="Helical" evidence="6">
    <location>
        <begin position="449"/>
        <end position="467"/>
    </location>
</feature>
<evidence type="ECO:0000256" key="6">
    <source>
        <dbReference type="SAM" id="Phobius"/>
    </source>
</evidence>
<comment type="subcellular location">
    <subcellularLocation>
        <location evidence="1">Membrane</location>
        <topology evidence="1">Multi-pass membrane protein</topology>
    </subcellularLocation>
</comment>
<evidence type="ECO:0000256" key="3">
    <source>
        <dbReference type="ARBA" id="ARBA00022692"/>
    </source>
</evidence>
<dbReference type="Pfam" id="PF07690">
    <property type="entry name" value="MFS_1"/>
    <property type="match status" value="1"/>
</dbReference>
<feature type="transmembrane region" description="Helical" evidence="6">
    <location>
        <begin position="32"/>
        <end position="53"/>
    </location>
</feature>
<keyword evidence="3 6" id="KW-0812">Transmembrane</keyword>
<feature type="transmembrane region" description="Helical" evidence="6">
    <location>
        <begin position="7"/>
        <end position="26"/>
    </location>
</feature>
<feature type="transmembrane region" description="Helical" evidence="6">
    <location>
        <begin position="314"/>
        <end position="336"/>
    </location>
</feature>
<feature type="transmembrane region" description="Helical" evidence="6">
    <location>
        <begin position="383"/>
        <end position="407"/>
    </location>
</feature>
<dbReference type="Gene3D" id="1.20.1250.20">
    <property type="entry name" value="MFS general substrate transporter like domains"/>
    <property type="match status" value="2"/>
</dbReference>
<evidence type="ECO:0000256" key="4">
    <source>
        <dbReference type="ARBA" id="ARBA00022989"/>
    </source>
</evidence>
<keyword evidence="4 6" id="KW-1133">Transmembrane helix</keyword>
<organism evidence="7">
    <name type="scientific">hydrothermal vent metagenome</name>
    <dbReference type="NCBI Taxonomy" id="652676"/>
    <lineage>
        <taxon>unclassified sequences</taxon>
        <taxon>metagenomes</taxon>
        <taxon>ecological metagenomes</taxon>
    </lineage>
</organism>